<evidence type="ECO:0000313" key="4">
    <source>
        <dbReference type="Proteomes" id="UP000487882"/>
    </source>
</evidence>
<name>A0A7K1J5P2_9BIFI</name>
<dbReference type="AlphaFoldDB" id="A0A7K1J5P2"/>
<dbReference type="CDD" id="cd07197">
    <property type="entry name" value="nitrilase"/>
    <property type="match status" value="1"/>
</dbReference>
<evidence type="ECO:0000256" key="1">
    <source>
        <dbReference type="ARBA" id="ARBA00022801"/>
    </source>
</evidence>
<dbReference type="InterPro" id="IPR050345">
    <property type="entry name" value="Aliph_Amidase/BUP"/>
</dbReference>
<dbReference type="PROSITE" id="PS50263">
    <property type="entry name" value="CN_HYDROLASE"/>
    <property type="match status" value="1"/>
</dbReference>
<dbReference type="InterPro" id="IPR036526">
    <property type="entry name" value="C-N_Hydrolase_sf"/>
</dbReference>
<dbReference type="Gene3D" id="3.60.110.10">
    <property type="entry name" value="Carbon-nitrogen hydrolase"/>
    <property type="match status" value="1"/>
</dbReference>
<gene>
    <name evidence="3" type="ORF">GSD1FS_1118</name>
</gene>
<feature type="domain" description="CN hydrolase" evidence="2">
    <location>
        <begin position="5"/>
        <end position="246"/>
    </location>
</feature>
<sequence>MKAPLTIAFAQLLPQSDQLALGEQACRDAAAHGADLIVFPEMWNDGYEIPQSEEALRALAVSGDGAFVARFASLARELHMAVAITYLKEEQGKYFNTVTLFDQQGERVLDYSKVHICTFGDERMLTAGTRFPVTTLHTAKGDVRVGCMICFDREFPESARTLMLKGAELMLVPNACPMEVNRLSQLRARAFESMAAIATCNYPEGKPDCNGHSTLFNGIAFNDANDDMLVMEAGEKPGIYYGELDVDALRDYRQREVWGNAYYEA</sequence>
<organism evidence="3 4">
    <name type="scientific">Bifidobacterium canis</name>
    <dbReference type="NCBI Taxonomy" id="2610880"/>
    <lineage>
        <taxon>Bacteria</taxon>
        <taxon>Bacillati</taxon>
        <taxon>Actinomycetota</taxon>
        <taxon>Actinomycetes</taxon>
        <taxon>Bifidobacteriales</taxon>
        <taxon>Bifidobacteriaceae</taxon>
        <taxon>Bifidobacterium</taxon>
    </lineage>
</organism>
<dbReference type="PANTHER" id="PTHR43674:SF2">
    <property type="entry name" value="BETA-UREIDOPROPIONASE"/>
    <property type="match status" value="1"/>
</dbReference>
<proteinExistence type="predicted"/>
<dbReference type="EMBL" id="WNLP01000004">
    <property type="protein sequence ID" value="MUH59775.1"/>
    <property type="molecule type" value="Genomic_DNA"/>
</dbReference>
<dbReference type="Proteomes" id="UP000487882">
    <property type="component" value="Unassembled WGS sequence"/>
</dbReference>
<dbReference type="Pfam" id="PF00795">
    <property type="entry name" value="CN_hydrolase"/>
    <property type="match status" value="1"/>
</dbReference>
<dbReference type="SUPFAM" id="SSF56317">
    <property type="entry name" value="Carbon-nitrogen hydrolase"/>
    <property type="match status" value="1"/>
</dbReference>
<dbReference type="PANTHER" id="PTHR43674">
    <property type="entry name" value="NITRILASE C965.09-RELATED"/>
    <property type="match status" value="1"/>
</dbReference>
<accession>A0A7K1J5P2</accession>
<reference evidence="3 4" key="1">
    <citation type="submission" date="2019-09" db="EMBL/GenBank/DDBJ databases">
        <title>Bifidobacterium canis sp. nov., isolated from the digestive tract of German Shepherd dog puppy.</title>
        <authorList>
            <person name="Bunesova V."/>
        </authorList>
    </citation>
    <scope>NUCLEOTIDE SEQUENCE [LARGE SCALE GENOMIC DNA]</scope>
    <source>
        <strain evidence="3 4">GSD1FS</strain>
    </source>
</reference>
<dbReference type="GO" id="GO:0016811">
    <property type="term" value="F:hydrolase activity, acting on carbon-nitrogen (but not peptide) bonds, in linear amides"/>
    <property type="evidence" value="ECO:0007669"/>
    <property type="project" value="TreeGrafter"/>
</dbReference>
<comment type="caution">
    <text evidence="3">The sequence shown here is derived from an EMBL/GenBank/DDBJ whole genome shotgun (WGS) entry which is preliminary data.</text>
</comment>
<evidence type="ECO:0000313" key="3">
    <source>
        <dbReference type="EMBL" id="MUH59775.1"/>
    </source>
</evidence>
<dbReference type="RefSeq" id="WP_155588716.1">
    <property type="nucleotide sequence ID" value="NZ_WNLP01000004.1"/>
</dbReference>
<protein>
    <submittedName>
        <fullName evidence="3">Carbon-nitrogen hydrolase</fullName>
    </submittedName>
</protein>
<keyword evidence="1 3" id="KW-0378">Hydrolase</keyword>
<dbReference type="InterPro" id="IPR003010">
    <property type="entry name" value="C-N_Hydrolase"/>
</dbReference>
<keyword evidence="4" id="KW-1185">Reference proteome</keyword>
<evidence type="ECO:0000259" key="2">
    <source>
        <dbReference type="PROSITE" id="PS50263"/>
    </source>
</evidence>